<dbReference type="STRING" id="1798338.A3J56_02080"/>
<sequence>MVIRMRHTPSHTKNRRSHHALASAHMVECSRCKAVALPHRVCARCGFYRGREVVDVLKNLSKKERKAKEKEIQKPS</sequence>
<reference evidence="6 7" key="1">
    <citation type="journal article" date="2016" name="Nat. Commun.">
        <title>Thousands of microbial genomes shed light on interconnected biogeochemical processes in an aquifer system.</title>
        <authorList>
            <person name="Anantharaman K."/>
            <person name="Brown C.T."/>
            <person name="Hug L.A."/>
            <person name="Sharon I."/>
            <person name="Castelle C.J."/>
            <person name="Probst A.J."/>
            <person name="Thomas B.C."/>
            <person name="Singh A."/>
            <person name="Wilkins M.J."/>
            <person name="Karaoz U."/>
            <person name="Brodie E.L."/>
            <person name="Williams K.H."/>
            <person name="Hubbard S.S."/>
            <person name="Banfield J.F."/>
        </authorList>
    </citation>
    <scope>NUCLEOTIDE SEQUENCE [LARGE SCALE GENOMIC DNA]</scope>
</reference>
<dbReference type="GO" id="GO:0003735">
    <property type="term" value="F:structural constituent of ribosome"/>
    <property type="evidence" value="ECO:0007669"/>
    <property type="project" value="InterPro"/>
</dbReference>
<dbReference type="PANTHER" id="PTHR35534:SF1">
    <property type="entry name" value="LARGE RIBOSOMAL SUBUNIT PROTEIN BL32"/>
    <property type="match status" value="1"/>
</dbReference>
<comment type="caution">
    <text evidence="6">The sequence shown here is derived from an EMBL/GenBank/DDBJ whole genome shotgun (WGS) entry which is preliminary data.</text>
</comment>
<dbReference type="Proteomes" id="UP000178406">
    <property type="component" value="Unassembled WGS sequence"/>
</dbReference>
<keyword evidence="3 5" id="KW-0687">Ribonucleoprotein</keyword>
<dbReference type="InterPro" id="IPR002677">
    <property type="entry name" value="Ribosomal_bL32"/>
</dbReference>
<dbReference type="InterPro" id="IPR044957">
    <property type="entry name" value="Ribosomal_bL32_bact"/>
</dbReference>
<name>A0A1F5WE50_9BACT</name>
<keyword evidence="2 5" id="KW-0689">Ribosomal protein</keyword>
<comment type="similarity">
    <text evidence="1 5">Belongs to the bacterial ribosomal protein bL32 family.</text>
</comment>
<evidence type="ECO:0000313" key="7">
    <source>
        <dbReference type="Proteomes" id="UP000178406"/>
    </source>
</evidence>
<dbReference type="EMBL" id="MFHQ01000033">
    <property type="protein sequence ID" value="OGF73905.1"/>
    <property type="molecule type" value="Genomic_DNA"/>
</dbReference>
<accession>A0A1F5WE50</accession>
<dbReference type="GO" id="GO:0006412">
    <property type="term" value="P:translation"/>
    <property type="evidence" value="ECO:0007669"/>
    <property type="project" value="UniProtKB-UniRule"/>
</dbReference>
<dbReference type="AlphaFoldDB" id="A0A1F5WE50"/>
<gene>
    <name evidence="5" type="primary">rpmF</name>
    <name evidence="6" type="ORF">A3J56_02080</name>
</gene>
<evidence type="ECO:0000256" key="4">
    <source>
        <dbReference type="ARBA" id="ARBA00035178"/>
    </source>
</evidence>
<evidence type="ECO:0000256" key="5">
    <source>
        <dbReference type="HAMAP-Rule" id="MF_00340"/>
    </source>
</evidence>
<evidence type="ECO:0000256" key="2">
    <source>
        <dbReference type="ARBA" id="ARBA00022980"/>
    </source>
</evidence>
<evidence type="ECO:0000313" key="6">
    <source>
        <dbReference type="EMBL" id="OGF73905.1"/>
    </source>
</evidence>
<evidence type="ECO:0000256" key="3">
    <source>
        <dbReference type="ARBA" id="ARBA00023274"/>
    </source>
</evidence>
<dbReference type="InterPro" id="IPR011332">
    <property type="entry name" value="Ribosomal_zn-bd"/>
</dbReference>
<organism evidence="6 7">
    <name type="scientific">Candidatus Giovannonibacteria bacterium RIFCSPHIGHO2_02_FULL_46_20</name>
    <dbReference type="NCBI Taxonomy" id="1798338"/>
    <lineage>
        <taxon>Bacteria</taxon>
        <taxon>Candidatus Giovannoniibacteriota</taxon>
    </lineage>
</organism>
<dbReference type="NCBIfam" id="TIGR01031">
    <property type="entry name" value="rpmF_bact"/>
    <property type="match status" value="1"/>
</dbReference>
<proteinExistence type="inferred from homology"/>
<dbReference type="PANTHER" id="PTHR35534">
    <property type="entry name" value="50S RIBOSOMAL PROTEIN L32"/>
    <property type="match status" value="1"/>
</dbReference>
<evidence type="ECO:0000256" key="1">
    <source>
        <dbReference type="ARBA" id="ARBA00008560"/>
    </source>
</evidence>
<dbReference type="Pfam" id="PF01783">
    <property type="entry name" value="Ribosomal_L32p"/>
    <property type="match status" value="1"/>
</dbReference>
<dbReference type="HAMAP" id="MF_00340">
    <property type="entry name" value="Ribosomal_bL32"/>
    <property type="match status" value="1"/>
</dbReference>
<dbReference type="GO" id="GO:0015934">
    <property type="term" value="C:large ribosomal subunit"/>
    <property type="evidence" value="ECO:0007669"/>
    <property type="project" value="InterPro"/>
</dbReference>
<dbReference type="SUPFAM" id="SSF57829">
    <property type="entry name" value="Zn-binding ribosomal proteins"/>
    <property type="match status" value="1"/>
</dbReference>
<protein>
    <recommendedName>
        <fullName evidence="4 5">Large ribosomal subunit protein bL32</fullName>
    </recommendedName>
</protein>